<name>A0A562TWE1_9SPHI</name>
<comment type="caution">
    <text evidence="1">The sequence shown here is derived from an EMBL/GenBank/DDBJ whole genome shotgun (WGS) entry which is preliminary data.</text>
</comment>
<dbReference type="Proteomes" id="UP000317010">
    <property type="component" value="Unassembled WGS sequence"/>
</dbReference>
<sequence length="200" mass="21942">MEEERIIIRLAEASDVIFAKEIAYEMEASAIARGSGISKRSPELICEKILAGKAVIALTNEGRWVGFQYIEVWEDGKFISNSGLIVSPQYRNAGVATAIKNCIFNLSRSKYPNACIFSITSGLAIMKLNTKLGFEPVTYSEITHDEQFWAGCKSCINYNVLNGKNKCNCLCTAMLFDPAKANETANATGMKVGSLAMMEL</sequence>
<dbReference type="InterPro" id="IPR016181">
    <property type="entry name" value="Acyl_CoA_acyltransferase"/>
</dbReference>
<evidence type="ECO:0000313" key="1">
    <source>
        <dbReference type="EMBL" id="TWI97170.1"/>
    </source>
</evidence>
<gene>
    <name evidence="1" type="ORF">JN11_03630</name>
</gene>
<reference evidence="1 2" key="1">
    <citation type="submission" date="2019-07" db="EMBL/GenBank/DDBJ databases">
        <title>Genomic Encyclopedia of Archaeal and Bacterial Type Strains, Phase II (KMG-II): from individual species to whole genera.</title>
        <authorList>
            <person name="Goeker M."/>
        </authorList>
    </citation>
    <scope>NUCLEOTIDE SEQUENCE [LARGE SCALE GENOMIC DNA]</scope>
    <source>
        <strain evidence="1 2">ATCC BAA-1854</strain>
    </source>
</reference>
<dbReference type="RefSeq" id="WP_144914741.1">
    <property type="nucleotide sequence ID" value="NZ_VLLI01000011.1"/>
</dbReference>
<keyword evidence="2" id="KW-1185">Reference proteome</keyword>
<dbReference type="OrthoDB" id="9812988at2"/>
<protein>
    <recommendedName>
        <fullName evidence="3">GNAT family N-acetyltransferase</fullName>
    </recommendedName>
</protein>
<evidence type="ECO:0000313" key="2">
    <source>
        <dbReference type="Proteomes" id="UP000317010"/>
    </source>
</evidence>
<organism evidence="1 2">
    <name type="scientific">Mucilaginibacter frigoritolerans</name>
    <dbReference type="NCBI Taxonomy" id="652788"/>
    <lineage>
        <taxon>Bacteria</taxon>
        <taxon>Pseudomonadati</taxon>
        <taxon>Bacteroidota</taxon>
        <taxon>Sphingobacteriia</taxon>
        <taxon>Sphingobacteriales</taxon>
        <taxon>Sphingobacteriaceae</taxon>
        <taxon>Mucilaginibacter</taxon>
    </lineage>
</organism>
<accession>A0A562TWE1</accession>
<evidence type="ECO:0008006" key="3">
    <source>
        <dbReference type="Google" id="ProtNLM"/>
    </source>
</evidence>
<dbReference type="AlphaFoldDB" id="A0A562TWE1"/>
<dbReference type="SUPFAM" id="SSF55729">
    <property type="entry name" value="Acyl-CoA N-acyltransferases (Nat)"/>
    <property type="match status" value="1"/>
</dbReference>
<dbReference type="EMBL" id="VLLI01000011">
    <property type="protein sequence ID" value="TWI97170.1"/>
    <property type="molecule type" value="Genomic_DNA"/>
</dbReference>
<proteinExistence type="predicted"/>
<dbReference type="Gene3D" id="3.40.630.30">
    <property type="match status" value="1"/>
</dbReference>